<dbReference type="RefSeq" id="WP_013630780.1">
    <property type="nucleotide sequence ID" value="NC_015174.1"/>
</dbReference>
<gene>
    <name evidence="2" type="ordered locus">Plabr_4504</name>
</gene>
<feature type="domain" description="Xylose isomerase-like TIM barrel" evidence="1">
    <location>
        <begin position="36"/>
        <end position="260"/>
    </location>
</feature>
<name>F0SM96_RUBBR</name>
<keyword evidence="3" id="KW-1185">Reference proteome</keyword>
<dbReference type="Pfam" id="PF01261">
    <property type="entry name" value="AP_endonuc_2"/>
    <property type="match status" value="1"/>
</dbReference>
<dbReference type="PANTHER" id="PTHR12110">
    <property type="entry name" value="HYDROXYPYRUVATE ISOMERASE"/>
    <property type="match status" value="1"/>
</dbReference>
<evidence type="ECO:0000313" key="3">
    <source>
        <dbReference type="Proteomes" id="UP000006860"/>
    </source>
</evidence>
<dbReference type="STRING" id="756272.Plabr_4504"/>
<keyword evidence="2" id="KW-0413">Isomerase</keyword>
<organism evidence="2 3">
    <name type="scientific">Rubinisphaera brasiliensis (strain ATCC 49424 / DSM 5305 / JCM 21570 / IAM 15109 / NBRC 103401 / IFAM 1448)</name>
    <name type="common">Planctomyces brasiliensis</name>
    <dbReference type="NCBI Taxonomy" id="756272"/>
    <lineage>
        <taxon>Bacteria</taxon>
        <taxon>Pseudomonadati</taxon>
        <taxon>Planctomycetota</taxon>
        <taxon>Planctomycetia</taxon>
        <taxon>Planctomycetales</taxon>
        <taxon>Planctomycetaceae</taxon>
        <taxon>Rubinisphaera</taxon>
    </lineage>
</organism>
<dbReference type="Proteomes" id="UP000006860">
    <property type="component" value="Chromosome"/>
</dbReference>
<dbReference type="InterPro" id="IPR036237">
    <property type="entry name" value="Xyl_isomerase-like_sf"/>
</dbReference>
<reference evidence="3" key="1">
    <citation type="submission" date="2011-02" db="EMBL/GenBank/DDBJ databases">
        <title>The complete genome of Planctomyces brasiliensis DSM 5305.</title>
        <authorList>
            <person name="Lucas S."/>
            <person name="Copeland A."/>
            <person name="Lapidus A."/>
            <person name="Bruce D."/>
            <person name="Goodwin L."/>
            <person name="Pitluck S."/>
            <person name="Kyrpides N."/>
            <person name="Mavromatis K."/>
            <person name="Pagani I."/>
            <person name="Ivanova N."/>
            <person name="Ovchinnikova G."/>
            <person name="Lu M."/>
            <person name="Detter J.C."/>
            <person name="Han C."/>
            <person name="Land M."/>
            <person name="Hauser L."/>
            <person name="Markowitz V."/>
            <person name="Cheng J.-F."/>
            <person name="Hugenholtz P."/>
            <person name="Woyke T."/>
            <person name="Wu D."/>
            <person name="Tindall B."/>
            <person name="Pomrenke H.G."/>
            <person name="Brambilla E."/>
            <person name="Klenk H.-P."/>
            <person name="Eisen J.A."/>
        </authorList>
    </citation>
    <scope>NUCLEOTIDE SEQUENCE [LARGE SCALE GENOMIC DNA]</scope>
    <source>
        <strain evidence="3">ATCC 49424 / DSM 5305 / JCM 21570 / NBRC 103401 / IFAM 1448</strain>
    </source>
</reference>
<protein>
    <submittedName>
        <fullName evidence="2">Xylose isomerase domain-containing protein TIM barrel</fullName>
    </submittedName>
</protein>
<dbReference type="EMBL" id="CP002546">
    <property type="protein sequence ID" value="ADY62075.1"/>
    <property type="molecule type" value="Genomic_DNA"/>
</dbReference>
<dbReference type="AlphaFoldDB" id="F0SM96"/>
<proteinExistence type="predicted"/>
<dbReference type="InterPro" id="IPR050312">
    <property type="entry name" value="IolE/XylAMocC-like"/>
</dbReference>
<dbReference type="SUPFAM" id="SSF51658">
    <property type="entry name" value="Xylose isomerase-like"/>
    <property type="match status" value="1"/>
</dbReference>
<sequence>MFMRPRFALATRSLNQPLRAALKTAATMQAVKGIRIDARQELRASEMSQTGKRQLLHLLREYDLQLTSLSFSARRAYYDPVEMDHRVSATREAMDLAALLQVQHLCVRIGTLPESPESQQFQVLREIVNDLARYGNHIGVTLTIIPGAEEVSVIEQFLGQIKAGPIALDFDPARMVASADELPSRLRALHSHVVEFTARDAVRDFSGGTEETQLGRGEVIWDELIATLAEADYQGWITLLRTEGESRRQDVENSLRYLQRIFGEF</sequence>
<accession>F0SM96</accession>
<dbReference type="InterPro" id="IPR013022">
    <property type="entry name" value="Xyl_isomerase-like_TIM-brl"/>
</dbReference>
<evidence type="ECO:0000313" key="2">
    <source>
        <dbReference type="EMBL" id="ADY62075.1"/>
    </source>
</evidence>
<dbReference type="OrthoDB" id="259584at2"/>
<dbReference type="GO" id="GO:0016853">
    <property type="term" value="F:isomerase activity"/>
    <property type="evidence" value="ECO:0007669"/>
    <property type="project" value="UniProtKB-KW"/>
</dbReference>
<dbReference type="KEGG" id="pbs:Plabr_4504"/>
<dbReference type="Gene3D" id="3.20.20.150">
    <property type="entry name" value="Divalent-metal-dependent TIM barrel enzymes"/>
    <property type="match status" value="1"/>
</dbReference>
<dbReference type="HOGENOM" id="CLU_1049241_0_0_0"/>
<dbReference type="PANTHER" id="PTHR12110:SF41">
    <property type="entry name" value="INOSOSE DEHYDRATASE"/>
    <property type="match status" value="1"/>
</dbReference>
<evidence type="ECO:0000259" key="1">
    <source>
        <dbReference type="Pfam" id="PF01261"/>
    </source>
</evidence>
<dbReference type="eggNOG" id="COG1082">
    <property type="taxonomic scope" value="Bacteria"/>
</dbReference>